<evidence type="ECO:0000313" key="10">
    <source>
        <dbReference type="Proteomes" id="UP001335100"/>
    </source>
</evidence>
<dbReference type="RefSeq" id="WP_330073498.1">
    <property type="nucleotide sequence ID" value="NZ_JAZDQJ010000003.1"/>
</dbReference>
<feature type="transmembrane region" description="Helical" evidence="8">
    <location>
        <begin position="73"/>
        <end position="94"/>
    </location>
</feature>
<comment type="subcellular location">
    <subcellularLocation>
        <location evidence="1">Endomembrane system</location>
        <topology evidence="1">Multi-pass membrane protein</topology>
    </subcellularLocation>
</comment>
<keyword evidence="3" id="KW-1003">Cell membrane</keyword>
<evidence type="ECO:0000256" key="1">
    <source>
        <dbReference type="ARBA" id="ARBA00004127"/>
    </source>
</evidence>
<dbReference type="PIRSF" id="PIRSF006102">
    <property type="entry name" value="NQR_DE"/>
    <property type="match status" value="1"/>
</dbReference>
<feature type="transmembrane region" description="Helical" evidence="8">
    <location>
        <begin position="171"/>
        <end position="191"/>
    </location>
</feature>
<keyword evidence="5" id="KW-1278">Translocase</keyword>
<feature type="transmembrane region" description="Helical" evidence="8">
    <location>
        <begin position="44"/>
        <end position="66"/>
    </location>
</feature>
<keyword evidence="2" id="KW-0813">Transport</keyword>
<dbReference type="InterPro" id="IPR003667">
    <property type="entry name" value="NqrDE/RnfAE"/>
</dbReference>
<evidence type="ECO:0000256" key="7">
    <source>
        <dbReference type="ARBA" id="ARBA00023136"/>
    </source>
</evidence>
<keyword evidence="3" id="KW-0997">Cell inner membrane</keyword>
<comment type="caution">
    <text evidence="9">The sequence shown here is derived from an EMBL/GenBank/DDBJ whole genome shotgun (WGS) entry which is preliminary data.</text>
</comment>
<dbReference type="EMBL" id="JAZDQJ010000003">
    <property type="protein sequence ID" value="MEE1932582.1"/>
    <property type="molecule type" value="Genomic_DNA"/>
</dbReference>
<keyword evidence="7 8" id="KW-0472">Membrane</keyword>
<evidence type="ECO:0000256" key="6">
    <source>
        <dbReference type="ARBA" id="ARBA00022989"/>
    </source>
</evidence>
<keyword evidence="6 8" id="KW-1133">Transmembrane helix</keyword>
<evidence type="ECO:0000256" key="8">
    <source>
        <dbReference type="SAM" id="Phobius"/>
    </source>
</evidence>
<protein>
    <submittedName>
        <fullName evidence="9">Rnf-Nqr domain containing protein</fullName>
    </submittedName>
</protein>
<evidence type="ECO:0000256" key="5">
    <source>
        <dbReference type="ARBA" id="ARBA00022967"/>
    </source>
</evidence>
<dbReference type="PANTHER" id="PTHR30335">
    <property type="entry name" value="INTEGRAL MEMBRANE PROTEIN OF SOXR-REDUCING COMPLEX"/>
    <property type="match status" value="1"/>
</dbReference>
<name>A0ABU7HM27_9PSED</name>
<dbReference type="InterPro" id="IPR050133">
    <property type="entry name" value="NqrDE/RnfAE_oxidrdctase"/>
</dbReference>
<evidence type="ECO:0000256" key="4">
    <source>
        <dbReference type="ARBA" id="ARBA00022692"/>
    </source>
</evidence>
<evidence type="ECO:0000256" key="2">
    <source>
        <dbReference type="ARBA" id="ARBA00022448"/>
    </source>
</evidence>
<accession>A0ABU7HM27</accession>
<feature type="transmembrane region" description="Helical" evidence="8">
    <location>
        <begin position="130"/>
        <end position="151"/>
    </location>
</feature>
<gene>
    <name evidence="9" type="ORF">V0R50_05060</name>
</gene>
<sequence length="193" mass="20859">MTELILALIGAALINNIVLQHTLALDPLLREGSATSRPWVHALGLATLLAMLLVCTLGQLLYLYILQPLHLDYLRLFVFLPLCVLTAAPLLAALQRWVKPWPFDGLKPLLTGNAALLGLCLLLSDEQRGVLPALAVGLGSGLGFWLVLALFDDLRQRSLHDDVPPAFRGLPIELMGAGIMAMAFLGFSGLFTS</sequence>
<reference evidence="9 10" key="1">
    <citation type="submission" date="2024-01" db="EMBL/GenBank/DDBJ databases">
        <title>Unpublished Manusciprt.</title>
        <authorList>
            <person name="Duman M."/>
            <person name="Valdes E.G."/>
            <person name="Ajmi N."/>
            <person name="Altun S."/>
            <person name="Saticioglu I.B."/>
        </authorList>
    </citation>
    <scope>NUCLEOTIDE SEQUENCE [LARGE SCALE GENOMIC DNA]</scope>
    <source>
        <strain evidence="9 10">148P</strain>
    </source>
</reference>
<feature type="transmembrane region" description="Helical" evidence="8">
    <location>
        <begin position="106"/>
        <end position="123"/>
    </location>
</feature>
<organism evidence="9 10">
    <name type="scientific">Pseudomonas ulcerans</name>
    <dbReference type="NCBI Taxonomy" id="3115852"/>
    <lineage>
        <taxon>Bacteria</taxon>
        <taxon>Pseudomonadati</taxon>
        <taxon>Pseudomonadota</taxon>
        <taxon>Gammaproteobacteria</taxon>
        <taxon>Pseudomonadales</taxon>
        <taxon>Pseudomonadaceae</taxon>
        <taxon>Pseudomonas</taxon>
    </lineage>
</organism>
<dbReference type="Proteomes" id="UP001335100">
    <property type="component" value="Unassembled WGS sequence"/>
</dbReference>
<keyword evidence="10" id="KW-1185">Reference proteome</keyword>
<proteinExistence type="predicted"/>
<dbReference type="PANTHER" id="PTHR30335:SF0">
    <property type="entry name" value="ION-TRANSLOCATING OXIDOREDUCTASE COMPLEX SUBUNIT A"/>
    <property type="match status" value="1"/>
</dbReference>
<dbReference type="Pfam" id="PF02508">
    <property type="entry name" value="Rnf-Nqr"/>
    <property type="match status" value="1"/>
</dbReference>
<evidence type="ECO:0000256" key="3">
    <source>
        <dbReference type="ARBA" id="ARBA00022519"/>
    </source>
</evidence>
<evidence type="ECO:0000313" key="9">
    <source>
        <dbReference type="EMBL" id="MEE1932582.1"/>
    </source>
</evidence>
<keyword evidence="4 8" id="KW-0812">Transmembrane</keyword>